<gene>
    <name evidence="2" type="ORF">TNCT_419981</name>
</gene>
<dbReference type="OrthoDB" id="6428946at2759"/>
<comment type="caution">
    <text evidence="2">The sequence shown here is derived from an EMBL/GenBank/DDBJ whole genome shotgun (WGS) entry which is preliminary data.</text>
</comment>
<feature type="compositionally biased region" description="Polar residues" evidence="1">
    <location>
        <begin position="12"/>
        <end position="23"/>
    </location>
</feature>
<accession>A0A8X6FXU7</accession>
<evidence type="ECO:0000313" key="3">
    <source>
        <dbReference type="Proteomes" id="UP000887116"/>
    </source>
</evidence>
<dbReference type="EMBL" id="BMAO01023944">
    <property type="protein sequence ID" value="GFQ91960.1"/>
    <property type="molecule type" value="Genomic_DNA"/>
</dbReference>
<dbReference type="Proteomes" id="UP000887116">
    <property type="component" value="Unassembled WGS sequence"/>
</dbReference>
<feature type="region of interest" description="Disordered" evidence="1">
    <location>
        <begin position="1"/>
        <end position="43"/>
    </location>
</feature>
<dbReference type="AlphaFoldDB" id="A0A8X6FXU7"/>
<organism evidence="2 3">
    <name type="scientific">Trichonephila clavata</name>
    <name type="common">Joro spider</name>
    <name type="synonym">Nephila clavata</name>
    <dbReference type="NCBI Taxonomy" id="2740835"/>
    <lineage>
        <taxon>Eukaryota</taxon>
        <taxon>Metazoa</taxon>
        <taxon>Ecdysozoa</taxon>
        <taxon>Arthropoda</taxon>
        <taxon>Chelicerata</taxon>
        <taxon>Arachnida</taxon>
        <taxon>Araneae</taxon>
        <taxon>Araneomorphae</taxon>
        <taxon>Entelegynae</taxon>
        <taxon>Araneoidea</taxon>
        <taxon>Nephilidae</taxon>
        <taxon>Trichonephila</taxon>
    </lineage>
</organism>
<evidence type="ECO:0000256" key="1">
    <source>
        <dbReference type="SAM" id="MobiDB-lite"/>
    </source>
</evidence>
<evidence type="ECO:0000313" key="2">
    <source>
        <dbReference type="EMBL" id="GFQ91960.1"/>
    </source>
</evidence>
<reference evidence="2" key="1">
    <citation type="submission" date="2020-07" db="EMBL/GenBank/DDBJ databases">
        <title>Multicomponent nature underlies the extraordinary mechanical properties of spider dragline silk.</title>
        <authorList>
            <person name="Kono N."/>
            <person name="Nakamura H."/>
            <person name="Mori M."/>
            <person name="Yoshida Y."/>
            <person name="Ohtoshi R."/>
            <person name="Malay A.D."/>
            <person name="Moran D.A.P."/>
            <person name="Tomita M."/>
            <person name="Numata K."/>
            <person name="Arakawa K."/>
        </authorList>
    </citation>
    <scope>NUCLEOTIDE SEQUENCE</scope>
</reference>
<keyword evidence="3" id="KW-1185">Reference proteome</keyword>
<proteinExistence type="predicted"/>
<sequence length="153" mass="15687">SDGRQRPEYQIPSGSTDTQSYIPGSSLPGFQYPGLQKPGDRLNSEIEGVLPSQVQPAGAIRFGGGDSASSQTQIQTGLEGTAAEASSAGQYKGLGSQTQVQGGYRGNGSFFSSSSICFTGGVSQSQVQGGKQGGLSGSSAIVEDLDLLKARYK</sequence>
<protein>
    <submittedName>
        <fullName evidence="2">Uncharacterized protein</fullName>
    </submittedName>
</protein>
<name>A0A8X6FXU7_TRICU</name>
<feature type="non-terminal residue" evidence="2">
    <location>
        <position position="153"/>
    </location>
</feature>